<sequence>MNSEHVAKAIDEEVVSSRREQGQATAGPAGPASETTGCNPESAGCKQSAASLQDQQASGHSSAAEVSKDPAHLPNPAWLPWAS</sequence>
<proteinExistence type="predicted"/>
<keyword evidence="3" id="KW-1185">Reference proteome</keyword>
<feature type="compositionally biased region" description="Low complexity" evidence="1">
    <location>
        <begin position="22"/>
        <end position="32"/>
    </location>
</feature>
<dbReference type="Proteomes" id="UP000485058">
    <property type="component" value="Unassembled WGS sequence"/>
</dbReference>
<evidence type="ECO:0000256" key="1">
    <source>
        <dbReference type="SAM" id="MobiDB-lite"/>
    </source>
</evidence>
<dbReference type="EMBL" id="BLLF01000658">
    <property type="protein sequence ID" value="GFH13843.1"/>
    <property type="molecule type" value="Genomic_DNA"/>
</dbReference>
<feature type="compositionally biased region" description="Basic and acidic residues" evidence="1">
    <location>
        <begin position="1"/>
        <end position="21"/>
    </location>
</feature>
<dbReference type="AlphaFoldDB" id="A0A699YUK3"/>
<comment type="caution">
    <text evidence="2">The sequence shown here is derived from an EMBL/GenBank/DDBJ whole genome shotgun (WGS) entry which is preliminary data.</text>
</comment>
<organism evidence="2 3">
    <name type="scientific">Haematococcus lacustris</name>
    <name type="common">Green alga</name>
    <name type="synonym">Haematococcus pluvialis</name>
    <dbReference type="NCBI Taxonomy" id="44745"/>
    <lineage>
        <taxon>Eukaryota</taxon>
        <taxon>Viridiplantae</taxon>
        <taxon>Chlorophyta</taxon>
        <taxon>core chlorophytes</taxon>
        <taxon>Chlorophyceae</taxon>
        <taxon>CS clade</taxon>
        <taxon>Chlamydomonadales</taxon>
        <taxon>Haematococcaceae</taxon>
        <taxon>Haematococcus</taxon>
    </lineage>
</organism>
<accession>A0A699YUK3</accession>
<reference evidence="2 3" key="1">
    <citation type="submission" date="2020-02" db="EMBL/GenBank/DDBJ databases">
        <title>Draft genome sequence of Haematococcus lacustris strain NIES-144.</title>
        <authorList>
            <person name="Morimoto D."/>
            <person name="Nakagawa S."/>
            <person name="Yoshida T."/>
            <person name="Sawayama S."/>
        </authorList>
    </citation>
    <scope>NUCLEOTIDE SEQUENCE [LARGE SCALE GENOMIC DNA]</scope>
    <source>
        <strain evidence="2 3">NIES-144</strain>
    </source>
</reference>
<feature type="compositionally biased region" description="Low complexity" evidence="1">
    <location>
        <begin position="47"/>
        <end position="58"/>
    </location>
</feature>
<feature type="region of interest" description="Disordered" evidence="1">
    <location>
        <begin position="1"/>
        <end position="83"/>
    </location>
</feature>
<gene>
    <name evidence="2" type="ORF">HaLaN_09798</name>
</gene>
<evidence type="ECO:0000313" key="2">
    <source>
        <dbReference type="EMBL" id="GFH13843.1"/>
    </source>
</evidence>
<protein>
    <submittedName>
        <fullName evidence="2">Uncharacterized protein</fullName>
    </submittedName>
</protein>
<evidence type="ECO:0000313" key="3">
    <source>
        <dbReference type="Proteomes" id="UP000485058"/>
    </source>
</evidence>
<name>A0A699YUK3_HAELA</name>